<feature type="chain" id="PRO_5001709235" evidence="2">
    <location>
        <begin position="25"/>
        <end position="1112"/>
    </location>
</feature>
<dbReference type="EMBL" id="CP007806">
    <property type="protein sequence ID" value="AIG28662.1"/>
    <property type="molecule type" value="Genomic_DNA"/>
</dbReference>
<evidence type="ECO:0000256" key="1">
    <source>
        <dbReference type="ARBA" id="ARBA00022729"/>
    </source>
</evidence>
<accession>A0A075R7T2</accession>
<feature type="domain" description="BIG2" evidence="3">
    <location>
        <begin position="925"/>
        <end position="1009"/>
    </location>
</feature>
<evidence type="ECO:0000313" key="4">
    <source>
        <dbReference type="EMBL" id="AIG28662.1"/>
    </source>
</evidence>
<protein>
    <submittedName>
        <fullName evidence="4">Outer cell wall protein</fullName>
    </submittedName>
</protein>
<organism evidence="4 5">
    <name type="scientific">Brevibacillus laterosporus LMG 15441</name>
    <dbReference type="NCBI Taxonomy" id="1042163"/>
    <lineage>
        <taxon>Bacteria</taxon>
        <taxon>Bacillati</taxon>
        <taxon>Bacillota</taxon>
        <taxon>Bacilli</taxon>
        <taxon>Bacillales</taxon>
        <taxon>Paenibacillaceae</taxon>
        <taxon>Brevibacillus</taxon>
    </lineage>
</organism>
<gene>
    <name evidence="4" type="ORF">BRLA_c043980</name>
</gene>
<dbReference type="eggNOG" id="COG2247">
    <property type="taxonomic scope" value="Bacteria"/>
</dbReference>
<proteinExistence type="predicted"/>
<dbReference type="Proteomes" id="UP000005850">
    <property type="component" value="Chromosome"/>
</dbReference>
<dbReference type="SUPFAM" id="SSF49313">
    <property type="entry name" value="Cadherin-like"/>
    <property type="match status" value="2"/>
</dbReference>
<dbReference type="GO" id="GO:0016020">
    <property type="term" value="C:membrane"/>
    <property type="evidence" value="ECO:0007669"/>
    <property type="project" value="InterPro"/>
</dbReference>
<dbReference type="SMART" id="SM00635">
    <property type="entry name" value="BID_2"/>
    <property type="match status" value="2"/>
</dbReference>
<dbReference type="Gene3D" id="2.60.40.1220">
    <property type="match status" value="4"/>
</dbReference>
<dbReference type="RefSeq" id="WP_003334289.1">
    <property type="nucleotide sequence ID" value="NZ_CP007806.1"/>
</dbReference>
<feature type="domain" description="BIG2" evidence="3">
    <location>
        <begin position="1025"/>
        <end position="1105"/>
    </location>
</feature>
<dbReference type="eggNOG" id="COG5295">
    <property type="taxonomic scope" value="Bacteria"/>
</dbReference>
<reference evidence="4 5" key="1">
    <citation type="journal article" date="2011" name="J. Bacteriol.">
        <title>Genome sequence of Brevibacillus laterosporus LMG 15441, a pathogen of invertebrates.</title>
        <authorList>
            <person name="Djukic M."/>
            <person name="Poehlein A."/>
            <person name="Thurmer A."/>
            <person name="Daniel R."/>
        </authorList>
    </citation>
    <scope>NUCLEOTIDE SEQUENCE [LARGE SCALE GENOMIC DNA]</scope>
    <source>
        <strain evidence="4 5">LMG 15441</strain>
    </source>
</reference>
<dbReference type="GO" id="GO:0005509">
    <property type="term" value="F:calcium ion binding"/>
    <property type="evidence" value="ECO:0007669"/>
    <property type="project" value="InterPro"/>
</dbReference>
<keyword evidence="1 2" id="KW-0732">Signal</keyword>
<dbReference type="InterPro" id="IPR032812">
    <property type="entry name" value="SbsA_Ig"/>
</dbReference>
<dbReference type="HOGENOM" id="CLU_281551_0_0_9"/>
<dbReference type="InterPro" id="IPR013783">
    <property type="entry name" value="Ig-like_fold"/>
</dbReference>
<evidence type="ECO:0000259" key="3">
    <source>
        <dbReference type="SMART" id="SM00635"/>
    </source>
</evidence>
<evidence type="ECO:0000256" key="2">
    <source>
        <dbReference type="SAM" id="SignalP"/>
    </source>
</evidence>
<name>A0A075R7T2_BRELA</name>
<dbReference type="STRING" id="1042163.BRLA_c043980"/>
<dbReference type="Pfam" id="PF13205">
    <property type="entry name" value="Big_5"/>
    <property type="match status" value="1"/>
</dbReference>
<keyword evidence="5" id="KW-1185">Reference proteome</keyword>
<dbReference type="InterPro" id="IPR003343">
    <property type="entry name" value="Big_2"/>
</dbReference>
<feature type="signal peptide" evidence="2">
    <location>
        <begin position="1"/>
        <end position="24"/>
    </location>
</feature>
<dbReference type="KEGG" id="blr:BRLA_c043980"/>
<dbReference type="InterPro" id="IPR014755">
    <property type="entry name" value="Cu-Rt/internalin_Ig-like"/>
</dbReference>
<dbReference type="Gene3D" id="2.60.40.10">
    <property type="entry name" value="Immunoglobulins"/>
    <property type="match status" value="2"/>
</dbReference>
<dbReference type="Pfam" id="PF17963">
    <property type="entry name" value="Big_9"/>
    <property type="match status" value="2"/>
</dbReference>
<dbReference type="InterPro" id="IPR015919">
    <property type="entry name" value="Cadherin-like_sf"/>
</dbReference>
<evidence type="ECO:0000313" key="5">
    <source>
        <dbReference type="Proteomes" id="UP000005850"/>
    </source>
</evidence>
<sequence length="1112" mass="115851">MNKKVILSVLSTALVTSMATSAFAASGGIYIGGKVDRFYSDDAFIKQNAMLVKDLYDSGLENVENSVLYVNWDGEVATLQELMDAKLAGKEVKYRTVTSEDFEKIGGEEGFYAVDAQGKVSTEKEMQPEQKPLNPDAILKQAEEAVVAYEAAALDTPEAIAKAEALGVTAVAKVSAVTDADKKAALEARVAKKKAAVDAAKAGDLKVESVSAINLKQIKVNFTKAVDEASIKTDKFKVTGSNTVIDAKLSDDKTSVVLTLGTALVNQTGKISVTVDGKIKDTAGVELGDDFTVQNISLTDLTLPTVSAVKTVGNKKLEVVFSEPVKDTAVKVPSNYTIDGQLFSATSLELDATGTKLTIQLANALTAGEHTLKVKANVLEDYATLKNVELESKFSVDGIVTAPTATLVSASTTAVTFKFDREVKTTPVVKFGAVTATVEQDRLDRTKYTATFGTNFPNAGGEIVIAKGIEDFYGNKTTEDIKISFKPEIDTEKPFVNAVTADSEEKIIVSFNEKVKLAGAKVTLKNKDGKLISIQPIAFEQVSGTDDETKVVVKLPGGAKFNPEESPFKLSISEIKDLAGNPMDAVVDHLVIVPDKTAPAVASKIKDSAKNKVVIAFNEKLDLTSATNVASFKYAIANKGIYNLPAGATVDLDATGKSVVFTFPTSWKQGNTPVSTADVASIYLAGIKDLAGNTIDDQEVSLVGAVAETLATVEKAEAVDAKTIKITLSKDGGVPSILYAGDFVVTDGSKDVKLANATIDGRVITLTLVDELKDKSVANVKVKTIATPVGTETALGNAFVINTDASVADKIAPSLIPVEEFEVGTDGYSVAVKFDEALTANEAVAAQALTVKDSKGNVLIPGTDYKATVTPSDTITLVFEQKGLNDVLSIALLNNNSLKDKNGNLVNNFNAISTNKEVVVAQTPANNAPTVATAIDDKTGTVGTDVTVDVTGTFTDADGDTLTLTAASNDSGIATVAVSGNNIVVTPVAKGAATITVTAKDGKGGEVSETFTITVNEAAKTNNAPTVAAAIDDKTGTVGTDVTVDASGTFTDADGDTLTLTAKSDDAGIATVAVSGNDIVVTPVAKGTATITVTAKDGQGGEVSETFTITVS</sequence>
<dbReference type="AlphaFoldDB" id="A0A075R7T2"/>